<dbReference type="PANTHER" id="PTHR31569">
    <property type="entry name" value="SWIM-TYPE DOMAIN-CONTAINING PROTEIN"/>
    <property type="match status" value="1"/>
</dbReference>
<sequence length="380" mass="44140">NNMPLVEMIGMTPCNKNFLIAYAIVNNETEYSYDWVLQRLRLMLESDKQLSVIVSDKESGLITPIQRNFPTTPHLLCTWHINRDVEDNVYRLTSKNKIIAQNFTHGKWKKVVEANTWQKYKDAVEDMIVTYAKFPHVLDYVDKTWLAHKEKFVKVWTDTVLHFGNTTTCRVESSHATLKRWLETSTGSLDTVWEKIDKEIESQLTKVRETLESSRLRMSTGYRGFPFEQLKLRVSHYCMDILNDELQKMRDFGKDVCDLCDCALKYTHGLPCACDLREAHTEGTQITPNDIHRFWSTLSASVSGWTDHDYFRRLAEEVEAVDPATIRYLNHVIAAQLHPDEQGYKEPEVKENPRGRPKKKNSTKRDPSKWEYTVGGRTAG</sequence>
<dbReference type="InterPro" id="IPR018289">
    <property type="entry name" value="MULE_transposase_dom"/>
</dbReference>
<dbReference type="EMBL" id="CACSLK010027831">
    <property type="protein sequence ID" value="CAA0831094.1"/>
    <property type="molecule type" value="Genomic_DNA"/>
</dbReference>
<dbReference type="OrthoDB" id="901877at2759"/>
<comment type="caution">
    <text evidence="3">The sequence shown here is derived from an EMBL/GenBank/DDBJ whole genome shotgun (WGS) entry which is preliminary data.</text>
</comment>
<gene>
    <name evidence="3" type="ORF">SHERM_26477</name>
</gene>
<protein>
    <recommendedName>
        <fullName evidence="2">MULE transposase domain-containing protein</fullName>
    </recommendedName>
</protein>
<dbReference type="Pfam" id="PF10551">
    <property type="entry name" value="MULE"/>
    <property type="match status" value="1"/>
</dbReference>
<feature type="domain" description="MULE transposase" evidence="2">
    <location>
        <begin position="2"/>
        <end position="83"/>
    </location>
</feature>
<evidence type="ECO:0000259" key="2">
    <source>
        <dbReference type="Pfam" id="PF10551"/>
    </source>
</evidence>
<name>A0A9N7NHV5_STRHE</name>
<keyword evidence="4" id="KW-1185">Reference proteome</keyword>
<evidence type="ECO:0000256" key="1">
    <source>
        <dbReference type="SAM" id="MobiDB-lite"/>
    </source>
</evidence>
<feature type="non-terminal residue" evidence="3">
    <location>
        <position position="1"/>
    </location>
</feature>
<feature type="non-terminal residue" evidence="3">
    <location>
        <position position="380"/>
    </location>
</feature>
<dbReference type="Proteomes" id="UP001153555">
    <property type="component" value="Unassembled WGS sequence"/>
</dbReference>
<organism evidence="3 4">
    <name type="scientific">Striga hermonthica</name>
    <name type="common">Purple witchweed</name>
    <name type="synonym">Buchnera hermonthica</name>
    <dbReference type="NCBI Taxonomy" id="68872"/>
    <lineage>
        <taxon>Eukaryota</taxon>
        <taxon>Viridiplantae</taxon>
        <taxon>Streptophyta</taxon>
        <taxon>Embryophyta</taxon>
        <taxon>Tracheophyta</taxon>
        <taxon>Spermatophyta</taxon>
        <taxon>Magnoliopsida</taxon>
        <taxon>eudicotyledons</taxon>
        <taxon>Gunneridae</taxon>
        <taxon>Pentapetalae</taxon>
        <taxon>asterids</taxon>
        <taxon>lamiids</taxon>
        <taxon>Lamiales</taxon>
        <taxon>Orobanchaceae</taxon>
        <taxon>Buchnereae</taxon>
        <taxon>Striga</taxon>
    </lineage>
</organism>
<dbReference type="AlphaFoldDB" id="A0A9N7NHV5"/>
<feature type="compositionally biased region" description="Basic and acidic residues" evidence="1">
    <location>
        <begin position="339"/>
        <end position="354"/>
    </location>
</feature>
<dbReference type="InterPro" id="IPR052579">
    <property type="entry name" value="Zinc_finger_SWIM"/>
</dbReference>
<evidence type="ECO:0000313" key="4">
    <source>
        <dbReference type="Proteomes" id="UP001153555"/>
    </source>
</evidence>
<feature type="region of interest" description="Disordered" evidence="1">
    <location>
        <begin position="339"/>
        <end position="380"/>
    </location>
</feature>
<proteinExistence type="predicted"/>
<reference evidence="3" key="1">
    <citation type="submission" date="2019-12" db="EMBL/GenBank/DDBJ databases">
        <authorList>
            <person name="Scholes J."/>
        </authorList>
    </citation>
    <scope>NUCLEOTIDE SEQUENCE</scope>
</reference>
<accession>A0A9N7NHV5</accession>
<evidence type="ECO:0000313" key="3">
    <source>
        <dbReference type="EMBL" id="CAA0831094.1"/>
    </source>
</evidence>
<dbReference type="PANTHER" id="PTHR31569:SF4">
    <property type="entry name" value="SWIM-TYPE DOMAIN-CONTAINING PROTEIN"/>
    <property type="match status" value="1"/>
</dbReference>